<name>G3I7M0_CRIGR</name>
<protein>
    <submittedName>
        <fullName evidence="1">Uncharacterized protein</fullName>
    </submittedName>
</protein>
<reference evidence="2" key="1">
    <citation type="journal article" date="2011" name="Nat. Biotechnol.">
        <title>The genomic sequence of the Chinese hamster ovary (CHO)-K1 cell line.</title>
        <authorList>
            <person name="Xu X."/>
            <person name="Nagarajan H."/>
            <person name="Lewis N.E."/>
            <person name="Pan S."/>
            <person name="Cai Z."/>
            <person name="Liu X."/>
            <person name="Chen W."/>
            <person name="Xie M."/>
            <person name="Wang W."/>
            <person name="Hammond S."/>
            <person name="Andersen M.R."/>
            <person name="Neff N."/>
            <person name="Passarelli B."/>
            <person name="Koh W."/>
            <person name="Fan H.C."/>
            <person name="Wang J."/>
            <person name="Gui Y."/>
            <person name="Lee K.H."/>
            <person name="Betenbaugh M.J."/>
            <person name="Quake S.R."/>
            <person name="Famili I."/>
            <person name="Palsson B.O."/>
            <person name="Wang J."/>
        </authorList>
    </citation>
    <scope>NUCLEOTIDE SEQUENCE [LARGE SCALE GENOMIC DNA]</scope>
    <source>
        <strain evidence="2">CHO K1 cell line</strain>
    </source>
</reference>
<organism evidence="1 2">
    <name type="scientific">Cricetulus griseus</name>
    <name type="common">Chinese hamster</name>
    <name type="synonym">Cricetulus barabensis griseus</name>
    <dbReference type="NCBI Taxonomy" id="10029"/>
    <lineage>
        <taxon>Eukaryota</taxon>
        <taxon>Metazoa</taxon>
        <taxon>Chordata</taxon>
        <taxon>Craniata</taxon>
        <taxon>Vertebrata</taxon>
        <taxon>Euteleostomi</taxon>
        <taxon>Mammalia</taxon>
        <taxon>Eutheria</taxon>
        <taxon>Euarchontoglires</taxon>
        <taxon>Glires</taxon>
        <taxon>Rodentia</taxon>
        <taxon>Myomorpha</taxon>
        <taxon>Muroidea</taxon>
        <taxon>Cricetidae</taxon>
        <taxon>Cricetinae</taxon>
        <taxon>Cricetulus</taxon>
    </lineage>
</organism>
<dbReference type="InParanoid" id="G3I7M0"/>
<dbReference type="Proteomes" id="UP000001075">
    <property type="component" value="Unassembled WGS sequence"/>
</dbReference>
<proteinExistence type="predicted"/>
<dbReference type="AlphaFoldDB" id="G3I7M0"/>
<dbReference type="EMBL" id="JH001442">
    <property type="protein sequence ID" value="EGV95588.1"/>
    <property type="molecule type" value="Genomic_DNA"/>
</dbReference>
<sequence length="70" mass="7777">MWDSDLGVKEAGQFEKARSHCLLDQYARTGVWGPQTQKSGTFFLTETLTITDLCFPTHRSEGQKGGAGKR</sequence>
<evidence type="ECO:0000313" key="2">
    <source>
        <dbReference type="Proteomes" id="UP000001075"/>
    </source>
</evidence>
<evidence type="ECO:0000313" key="1">
    <source>
        <dbReference type="EMBL" id="EGV95588.1"/>
    </source>
</evidence>
<gene>
    <name evidence="1" type="ORF">I79_019513</name>
</gene>
<accession>G3I7M0</accession>